<name>A0ABV3G256_9NOCA</name>
<organism evidence="1 2">
    <name type="scientific">Nocardia aurea</name>
    <dbReference type="NCBI Taxonomy" id="2144174"/>
    <lineage>
        <taxon>Bacteria</taxon>
        <taxon>Bacillati</taxon>
        <taxon>Actinomycetota</taxon>
        <taxon>Actinomycetes</taxon>
        <taxon>Mycobacteriales</taxon>
        <taxon>Nocardiaceae</taxon>
        <taxon>Nocardia</taxon>
    </lineage>
</organism>
<keyword evidence="2" id="KW-1185">Reference proteome</keyword>
<comment type="caution">
    <text evidence="1">The sequence shown here is derived from an EMBL/GenBank/DDBJ whole genome shotgun (WGS) entry which is preliminary data.</text>
</comment>
<evidence type="ECO:0000313" key="2">
    <source>
        <dbReference type="Proteomes" id="UP001551695"/>
    </source>
</evidence>
<evidence type="ECO:0000313" key="1">
    <source>
        <dbReference type="EMBL" id="MEV0711545.1"/>
    </source>
</evidence>
<dbReference type="RefSeq" id="WP_357787987.1">
    <property type="nucleotide sequence ID" value="NZ_JBFAKC010000016.1"/>
</dbReference>
<evidence type="ECO:0008006" key="3">
    <source>
        <dbReference type="Google" id="ProtNLM"/>
    </source>
</evidence>
<sequence>MPLATIAAAGEVSMSISIWGGSVPGGRMIGALITSVVVAAGLLGGCSSSSTDPVSADERPLATNRDLAGACANPRTYFPRADAYAGEAPHPITAFRTGFLDSAEEVSSTKWSSNRPQQWLAVDTPRYQLVACLGKAESDGYLRDCAFESGAVPLHRGRYEVTVYEVKTGKEIGRERMRGTGLDGSGDRCPFMVWLDRKMLFTEPDLAEFQRALGKYVDAPLQPEASSTVSAVPRPVTDLSGLCGKLGSALPAAIGSIPLKDSGSQATSQNCVWEGRGADRLFLRVAAQAHPGRSGSTSNSQDLARQIYDISKTTMERFALAPGLEPVPGLGDQATVAHTDGSLLVGTGSNRRTYPGTKASLIVLARNVTLDIGWSGANLDYETAKPEVIALAREVIAQFPR</sequence>
<dbReference type="Proteomes" id="UP001551695">
    <property type="component" value="Unassembled WGS sequence"/>
</dbReference>
<proteinExistence type="predicted"/>
<protein>
    <recommendedName>
        <fullName evidence="3">DUF3558 domain-containing protein</fullName>
    </recommendedName>
</protein>
<accession>A0ABV3G256</accession>
<gene>
    <name evidence="1" type="ORF">AB0I48_28655</name>
</gene>
<dbReference type="EMBL" id="JBFAKC010000016">
    <property type="protein sequence ID" value="MEV0711545.1"/>
    <property type="molecule type" value="Genomic_DNA"/>
</dbReference>
<reference evidence="1 2" key="1">
    <citation type="submission" date="2024-06" db="EMBL/GenBank/DDBJ databases">
        <title>The Natural Products Discovery Center: Release of the First 8490 Sequenced Strains for Exploring Actinobacteria Biosynthetic Diversity.</title>
        <authorList>
            <person name="Kalkreuter E."/>
            <person name="Kautsar S.A."/>
            <person name="Yang D."/>
            <person name="Bader C.D."/>
            <person name="Teijaro C.N."/>
            <person name="Fluegel L."/>
            <person name="Davis C.M."/>
            <person name="Simpson J.R."/>
            <person name="Lauterbach L."/>
            <person name="Steele A.D."/>
            <person name="Gui C."/>
            <person name="Meng S."/>
            <person name="Li G."/>
            <person name="Viehrig K."/>
            <person name="Ye F."/>
            <person name="Su P."/>
            <person name="Kiefer A.F."/>
            <person name="Nichols A."/>
            <person name="Cepeda A.J."/>
            <person name="Yan W."/>
            <person name="Fan B."/>
            <person name="Jiang Y."/>
            <person name="Adhikari A."/>
            <person name="Zheng C.-J."/>
            <person name="Schuster L."/>
            <person name="Cowan T.M."/>
            <person name="Smanski M.J."/>
            <person name="Chevrette M.G."/>
            <person name="De Carvalho L.P.S."/>
            <person name="Shen B."/>
        </authorList>
    </citation>
    <scope>NUCLEOTIDE SEQUENCE [LARGE SCALE GENOMIC DNA]</scope>
    <source>
        <strain evidence="1 2">NPDC050403</strain>
    </source>
</reference>